<proteinExistence type="predicted"/>
<keyword evidence="2" id="KW-1185">Reference proteome</keyword>
<dbReference type="EMBL" id="BGZK01001184">
    <property type="protein sequence ID" value="GBP73728.1"/>
    <property type="molecule type" value="Genomic_DNA"/>
</dbReference>
<evidence type="ECO:0000313" key="2">
    <source>
        <dbReference type="Proteomes" id="UP000299102"/>
    </source>
</evidence>
<dbReference type="Proteomes" id="UP000299102">
    <property type="component" value="Unassembled WGS sequence"/>
</dbReference>
<reference evidence="1 2" key="1">
    <citation type="journal article" date="2019" name="Commun. Biol.">
        <title>The bagworm genome reveals a unique fibroin gene that provides high tensile strength.</title>
        <authorList>
            <person name="Kono N."/>
            <person name="Nakamura H."/>
            <person name="Ohtoshi R."/>
            <person name="Tomita M."/>
            <person name="Numata K."/>
            <person name="Arakawa K."/>
        </authorList>
    </citation>
    <scope>NUCLEOTIDE SEQUENCE [LARGE SCALE GENOMIC DNA]</scope>
</reference>
<evidence type="ECO:0000313" key="1">
    <source>
        <dbReference type="EMBL" id="GBP73728.1"/>
    </source>
</evidence>
<accession>A0A4C1YCI6</accession>
<comment type="caution">
    <text evidence="1">The sequence shown here is derived from an EMBL/GenBank/DDBJ whole genome shotgun (WGS) entry which is preliminary data.</text>
</comment>
<sequence>MGRQNNYLPEPRSVRLNLVHVNNSSVNASVLGIDPDGRINCAFAQNNAGHRAEREVKATQSNLNQFAVSNSKGCHEEDVQKSRTDRQNVLLRHNLRVTTVTCGDKYSSGLCTEVEQSTVMSSRVRY</sequence>
<protein>
    <submittedName>
        <fullName evidence="1">Uncharacterized protein</fullName>
    </submittedName>
</protein>
<gene>
    <name evidence="1" type="ORF">EVAR_103190_1</name>
</gene>
<organism evidence="1 2">
    <name type="scientific">Eumeta variegata</name>
    <name type="common">Bagworm moth</name>
    <name type="synonym">Eumeta japonica</name>
    <dbReference type="NCBI Taxonomy" id="151549"/>
    <lineage>
        <taxon>Eukaryota</taxon>
        <taxon>Metazoa</taxon>
        <taxon>Ecdysozoa</taxon>
        <taxon>Arthropoda</taxon>
        <taxon>Hexapoda</taxon>
        <taxon>Insecta</taxon>
        <taxon>Pterygota</taxon>
        <taxon>Neoptera</taxon>
        <taxon>Endopterygota</taxon>
        <taxon>Lepidoptera</taxon>
        <taxon>Glossata</taxon>
        <taxon>Ditrysia</taxon>
        <taxon>Tineoidea</taxon>
        <taxon>Psychidae</taxon>
        <taxon>Oiketicinae</taxon>
        <taxon>Eumeta</taxon>
    </lineage>
</organism>
<dbReference type="AlphaFoldDB" id="A0A4C1YCI6"/>
<name>A0A4C1YCI6_EUMVA</name>